<protein>
    <submittedName>
        <fullName evidence="2">Uncharacterized protein</fullName>
    </submittedName>
</protein>
<comment type="caution">
    <text evidence="2">The sequence shown here is derived from an EMBL/GenBank/DDBJ whole genome shotgun (WGS) entry which is preliminary data.</text>
</comment>
<evidence type="ECO:0000256" key="1">
    <source>
        <dbReference type="SAM" id="Phobius"/>
    </source>
</evidence>
<keyword evidence="1" id="KW-1133">Transmembrane helix</keyword>
<feature type="transmembrane region" description="Helical" evidence="1">
    <location>
        <begin position="110"/>
        <end position="134"/>
    </location>
</feature>
<organism evidence="2 3">
    <name type="scientific">Alloscardovia theropitheci</name>
    <dbReference type="NCBI Taxonomy" id="2496842"/>
    <lineage>
        <taxon>Bacteria</taxon>
        <taxon>Bacillati</taxon>
        <taxon>Actinomycetota</taxon>
        <taxon>Actinomycetes</taxon>
        <taxon>Bifidobacteriales</taxon>
        <taxon>Bifidobacteriaceae</taxon>
        <taxon>Alloscardovia</taxon>
    </lineage>
</organism>
<evidence type="ECO:0000313" key="3">
    <source>
        <dbReference type="Proteomes" id="UP000291289"/>
    </source>
</evidence>
<name>A0A4R0QZ33_9BIFI</name>
<dbReference type="EMBL" id="RXLP01000002">
    <property type="protein sequence ID" value="TCD55001.1"/>
    <property type="molecule type" value="Genomic_DNA"/>
</dbReference>
<evidence type="ECO:0000313" key="2">
    <source>
        <dbReference type="EMBL" id="TCD55001.1"/>
    </source>
</evidence>
<feature type="transmembrane region" description="Helical" evidence="1">
    <location>
        <begin position="47"/>
        <end position="66"/>
    </location>
</feature>
<feature type="transmembrane region" description="Helical" evidence="1">
    <location>
        <begin position="195"/>
        <end position="221"/>
    </location>
</feature>
<feature type="transmembrane region" description="Helical" evidence="1">
    <location>
        <begin position="140"/>
        <end position="160"/>
    </location>
</feature>
<keyword evidence="1" id="KW-0472">Membrane</keyword>
<sequence>MVKRLLSEQEKIGEFPAGYVMSISGRGVRKALPGGKLYTLKGAKTKLLILLILCSVAYLVNFLFTLHFGGQDNEDMRFFAVFISLFTAFILMPPFAWFSTVTKTVKGRSVVFVFGILMDLGFASACGSLSASWFGLNELGFIFVPFMVAGFVSVCVFDWLLEWFSRVWVVIVVLGVSVSVVFWGVSLVFSSFRPGLFAFSVGLCVISVFSFVMDLLTMRYFADRGDVDAAYEWFTAIVAVFDLFIAIGGAGGAASATDES</sequence>
<proteinExistence type="predicted"/>
<dbReference type="RefSeq" id="WP_131283059.1">
    <property type="nucleotide sequence ID" value="NZ_RXLP01000002.1"/>
</dbReference>
<feature type="transmembrane region" description="Helical" evidence="1">
    <location>
        <begin position="233"/>
        <end position="254"/>
    </location>
</feature>
<accession>A0A4R0QZ33</accession>
<dbReference type="Proteomes" id="UP000291289">
    <property type="component" value="Unassembled WGS sequence"/>
</dbReference>
<keyword evidence="3" id="KW-1185">Reference proteome</keyword>
<keyword evidence="1" id="KW-0812">Transmembrane</keyword>
<feature type="transmembrane region" description="Helical" evidence="1">
    <location>
        <begin position="167"/>
        <end position="189"/>
    </location>
</feature>
<gene>
    <name evidence="2" type="ORF">EJ419_01020</name>
</gene>
<feature type="transmembrane region" description="Helical" evidence="1">
    <location>
        <begin position="78"/>
        <end position="98"/>
    </location>
</feature>
<reference evidence="2 3" key="1">
    <citation type="submission" date="2018-12" db="EMBL/GenBank/DDBJ databases">
        <title>Alloscrdovia theropitheci sp. nov: a novel taxon from the feces of the bleeding-herat monkey (Theropithecus geleda).</title>
        <authorList>
            <person name="Modesto M."/>
        </authorList>
    </citation>
    <scope>NUCLEOTIDE SEQUENCE [LARGE SCALE GENOMIC DNA]</scope>
    <source>
        <strain evidence="2 3">GLDI4/2</strain>
    </source>
</reference>
<dbReference type="AlphaFoldDB" id="A0A4R0QZ33"/>